<accession>A0A6A5HKX9</accession>
<dbReference type="GeneID" id="9821194"/>
<dbReference type="CTD" id="9821194"/>
<feature type="domain" description="F-box" evidence="1">
    <location>
        <begin position="1"/>
        <end position="49"/>
    </location>
</feature>
<evidence type="ECO:0000313" key="2">
    <source>
        <dbReference type="EMBL" id="KAF1768840.1"/>
    </source>
</evidence>
<dbReference type="RefSeq" id="XP_053591252.1">
    <property type="nucleotide sequence ID" value="XM_053722607.1"/>
</dbReference>
<proteinExistence type="predicted"/>
<reference evidence="2 3" key="1">
    <citation type="submission" date="2019-12" db="EMBL/GenBank/DDBJ databases">
        <title>Chromosome-level assembly of the Caenorhabditis remanei genome.</title>
        <authorList>
            <person name="Teterina A.A."/>
            <person name="Willis J.H."/>
            <person name="Phillips P.C."/>
        </authorList>
    </citation>
    <scope>NUCLEOTIDE SEQUENCE [LARGE SCALE GENOMIC DNA]</scope>
    <source>
        <strain evidence="2 3">PX506</strain>
        <tissue evidence="2">Whole organism</tissue>
    </source>
</reference>
<dbReference type="InterPro" id="IPR001810">
    <property type="entry name" value="F-box_dom"/>
</dbReference>
<dbReference type="EMBL" id="WUAV01000001">
    <property type="protein sequence ID" value="KAF1768840.1"/>
    <property type="molecule type" value="Genomic_DNA"/>
</dbReference>
<dbReference type="PANTHER" id="PTHR21503:SF8">
    <property type="entry name" value="F-BOX ASSOCIATED DOMAIN-CONTAINING PROTEIN-RELATED"/>
    <property type="match status" value="1"/>
</dbReference>
<protein>
    <recommendedName>
        <fullName evidence="1">F-box domain-containing protein</fullName>
    </recommendedName>
</protein>
<dbReference type="Pfam" id="PF00646">
    <property type="entry name" value="F-box"/>
    <property type="match status" value="1"/>
</dbReference>
<dbReference type="PROSITE" id="PS50181">
    <property type="entry name" value="FBOX"/>
    <property type="match status" value="1"/>
</dbReference>
<dbReference type="PANTHER" id="PTHR21503">
    <property type="entry name" value="F-BOX-CONTAINING HYPOTHETICAL PROTEIN C.ELEGANS"/>
    <property type="match status" value="1"/>
</dbReference>
<organism evidence="2 3">
    <name type="scientific">Caenorhabditis remanei</name>
    <name type="common">Caenorhabditis vulgaris</name>
    <dbReference type="NCBI Taxonomy" id="31234"/>
    <lineage>
        <taxon>Eukaryota</taxon>
        <taxon>Metazoa</taxon>
        <taxon>Ecdysozoa</taxon>
        <taxon>Nematoda</taxon>
        <taxon>Chromadorea</taxon>
        <taxon>Rhabditida</taxon>
        <taxon>Rhabditina</taxon>
        <taxon>Rhabditomorpha</taxon>
        <taxon>Rhabditoidea</taxon>
        <taxon>Rhabditidae</taxon>
        <taxon>Peloderinae</taxon>
        <taxon>Caenorhabditis</taxon>
    </lineage>
</organism>
<sequence>MKLFNLPYLAYSRIITSMNPIEVLSLSFCSKKSRDKIKQIRFHVDYAGITTKVSKCKAPLFQLRNLVGGRHLSIPFETAPRWARCDGRRFTETIDGVEHYFRCVDVHSGSILYSDIPHSGFQITYYILDLIRTSLQYLQLDLNVIDDLEGFITEPCMKSVSGLKILSETVTSEKLSVFFNNIENPVEDVYIHSKVEGEVSTNLNFFRSDRLIFYETSWITREHLSGFNGKMLYVFNPTFDIELVIDFIRHWRNGNNTKFIALKMSRVPQKLMNRDRFISEFDAKPWDPKRRERCYIYEKEITDKHDVVTDLSEGFDFERHDGLLSTILISPPARSDLCLRGEICADQLDEYFSASPKQKYIQCNVTLKGELKEDSGFYTTDLIDLRDHSSMSVGILKHFIGRKAILRTERLENCDIIQFIQRWKSGIAHQNLEILIVRLDRFYSSFDPNEVKKSIRFENLSRNPPIFPVDRTYIFDSRCWKKPSFSSRTYVVRETDQHVASVMIEKQKFVFAVWNMTEEHFLRMDN</sequence>
<gene>
    <name evidence="2" type="ORF">GCK72_000653</name>
</gene>
<dbReference type="Proteomes" id="UP000483820">
    <property type="component" value="Chromosome I"/>
</dbReference>
<dbReference type="KEGG" id="crq:GCK72_000653"/>
<comment type="caution">
    <text evidence="2">The sequence shown here is derived from an EMBL/GenBank/DDBJ whole genome shotgun (WGS) entry which is preliminary data.</text>
</comment>
<dbReference type="AlphaFoldDB" id="A0A6A5HKX9"/>
<name>A0A6A5HKX9_CAERE</name>
<evidence type="ECO:0000313" key="3">
    <source>
        <dbReference type="Proteomes" id="UP000483820"/>
    </source>
</evidence>
<evidence type="ECO:0000259" key="1">
    <source>
        <dbReference type="PROSITE" id="PS50181"/>
    </source>
</evidence>